<keyword evidence="3" id="KW-1185">Reference proteome</keyword>
<gene>
    <name evidence="2" type="ORF">GCM10010185_23720</name>
</gene>
<organism evidence="2 3">
    <name type="scientific">Saccharothrix coeruleofusca</name>
    <dbReference type="NCBI Taxonomy" id="33919"/>
    <lineage>
        <taxon>Bacteria</taxon>
        <taxon>Bacillati</taxon>
        <taxon>Actinomycetota</taxon>
        <taxon>Actinomycetes</taxon>
        <taxon>Pseudonocardiales</taxon>
        <taxon>Pseudonocardiaceae</taxon>
        <taxon>Saccharothrix</taxon>
    </lineage>
</organism>
<feature type="region of interest" description="Disordered" evidence="1">
    <location>
        <begin position="1"/>
        <end position="43"/>
    </location>
</feature>
<evidence type="ECO:0000313" key="2">
    <source>
        <dbReference type="EMBL" id="GGP50660.1"/>
    </source>
</evidence>
<evidence type="ECO:0000256" key="1">
    <source>
        <dbReference type="SAM" id="MobiDB-lite"/>
    </source>
</evidence>
<feature type="compositionally biased region" description="Low complexity" evidence="1">
    <location>
        <begin position="22"/>
        <end position="41"/>
    </location>
</feature>
<dbReference type="AlphaFoldDB" id="A0A918AKY4"/>
<sequence>MSGCMCSIRNDAAEDSSVPNGSTAIAAASAARPTMPSPASTQLPSLMPLKVSIADSAMEIPVAQPLSPVPAVKNEPDSAGGAATRSFSGGITHRP</sequence>
<name>A0A918AKY4_9PSEU</name>
<evidence type="ECO:0000313" key="3">
    <source>
        <dbReference type="Proteomes" id="UP000639606"/>
    </source>
</evidence>
<comment type="caution">
    <text evidence="2">The sequence shown here is derived from an EMBL/GenBank/DDBJ whole genome shotgun (WGS) entry which is preliminary data.</text>
</comment>
<reference evidence="2" key="1">
    <citation type="journal article" date="2014" name="Int. J. Syst. Evol. Microbiol.">
        <title>Complete genome sequence of Corynebacterium casei LMG S-19264T (=DSM 44701T), isolated from a smear-ripened cheese.</title>
        <authorList>
            <consortium name="US DOE Joint Genome Institute (JGI-PGF)"/>
            <person name="Walter F."/>
            <person name="Albersmeier A."/>
            <person name="Kalinowski J."/>
            <person name="Ruckert C."/>
        </authorList>
    </citation>
    <scope>NUCLEOTIDE SEQUENCE</scope>
    <source>
        <strain evidence="2">JCM 3313</strain>
    </source>
</reference>
<proteinExistence type="predicted"/>
<accession>A0A918AKY4</accession>
<dbReference type="Proteomes" id="UP000639606">
    <property type="component" value="Unassembled WGS sequence"/>
</dbReference>
<feature type="region of interest" description="Disordered" evidence="1">
    <location>
        <begin position="67"/>
        <end position="95"/>
    </location>
</feature>
<reference evidence="2" key="2">
    <citation type="submission" date="2020-09" db="EMBL/GenBank/DDBJ databases">
        <authorList>
            <person name="Sun Q."/>
            <person name="Ohkuma M."/>
        </authorList>
    </citation>
    <scope>NUCLEOTIDE SEQUENCE</scope>
    <source>
        <strain evidence="2">JCM 3313</strain>
    </source>
</reference>
<protein>
    <submittedName>
        <fullName evidence="2">Uncharacterized protein</fullName>
    </submittedName>
</protein>
<dbReference type="EMBL" id="BMRG01000003">
    <property type="protein sequence ID" value="GGP50660.1"/>
    <property type="molecule type" value="Genomic_DNA"/>
</dbReference>